<sequence>MTTLTNAFDALALWMFRLAGVLLLIMGGAVLVDVAGRALLRLSDGRIDMTFVGGPEVVAYTLMFTVLFGLPHAVDRGQVVVDVFTEKVGERTKERMAAFYYLGFALLGAGLAFRLIVGALDALNSGLTTQVYQVPMAALFGPAAFATLVLALRALLVAGRTWRAAGALPR</sequence>
<name>H6SPI9_PARPM</name>
<dbReference type="Pfam" id="PF04290">
    <property type="entry name" value="DctQ"/>
    <property type="match status" value="1"/>
</dbReference>
<dbReference type="EMBL" id="HE663493">
    <property type="protein sequence ID" value="CCG09514.1"/>
    <property type="molecule type" value="Genomic_DNA"/>
</dbReference>
<keyword evidence="7" id="KW-0997">Cell inner membrane</keyword>
<dbReference type="eggNOG" id="COG3090">
    <property type="taxonomic scope" value="Bacteria"/>
</dbReference>
<evidence type="ECO:0000313" key="10">
    <source>
        <dbReference type="Proteomes" id="UP000033220"/>
    </source>
</evidence>
<dbReference type="InterPro" id="IPR055348">
    <property type="entry name" value="DctQ"/>
</dbReference>
<feature type="transmembrane region" description="Helical" evidence="7">
    <location>
        <begin position="137"/>
        <end position="156"/>
    </location>
</feature>
<evidence type="ECO:0000256" key="4">
    <source>
        <dbReference type="ARBA" id="ARBA00022692"/>
    </source>
</evidence>
<dbReference type="GO" id="GO:0005886">
    <property type="term" value="C:plasma membrane"/>
    <property type="evidence" value="ECO:0007669"/>
    <property type="project" value="UniProtKB-SubCell"/>
</dbReference>
<evidence type="ECO:0000256" key="2">
    <source>
        <dbReference type="ARBA" id="ARBA00022448"/>
    </source>
</evidence>
<keyword evidence="4 7" id="KW-0812">Transmembrane</keyword>
<comment type="subcellular location">
    <subcellularLocation>
        <location evidence="7">Cell inner membrane</location>
        <topology evidence="7">Multi-pass membrane protein</topology>
    </subcellularLocation>
    <subcellularLocation>
        <location evidence="1">Cell membrane</location>
        <topology evidence="1">Multi-pass membrane protein</topology>
    </subcellularLocation>
</comment>
<dbReference type="KEGG" id="rpm:RSPPHO_02888"/>
<evidence type="ECO:0000259" key="8">
    <source>
        <dbReference type="Pfam" id="PF04290"/>
    </source>
</evidence>
<dbReference type="Proteomes" id="UP000033220">
    <property type="component" value="Chromosome DSM 122"/>
</dbReference>
<accession>H6SPI9</accession>
<evidence type="ECO:0000256" key="6">
    <source>
        <dbReference type="ARBA" id="ARBA00023136"/>
    </source>
</evidence>
<dbReference type="HOGENOM" id="CLU_130848_0_0_5"/>
<gene>
    <name evidence="9" type="ORF">RSPPHO_02888</name>
</gene>
<dbReference type="OrthoDB" id="7363305at2"/>
<proteinExistence type="inferred from homology"/>
<comment type="function">
    <text evidence="7">Part of the tripartite ATP-independent periplasmic (TRAP) transport system.</text>
</comment>
<evidence type="ECO:0000256" key="1">
    <source>
        <dbReference type="ARBA" id="ARBA00004651"/>
    </source>
</evidence>
<keyword evidence="3" id="KW-1003">Cell membrane</keyword>
<keyword evidence="5 7" id="KW-1133">Transmembrane helix</keyword>
<comment type="similarity">
    <text evidence="7">Belongs to the TRAP transporter small permease family.</text>
</comment>
<evidence type="ECO:0000256" key="5">
    <source>
        <dbReference type="ARBA" id="ARBA00022989"/>
    </source>
</evidence>
<keyword evidence="6 7" id="KW-0472">Membrane</keyword>
<dbReference type="RefSeq" id="WP_014416143.1">
    <property type="nucleotide sequence ID" value="NC_017059.1"/>
</dbReference>
<dbReference type="GO" id="GO:0022857">
    <property type="term" value="F:transmembrane transporter activity"/>
    <property type="evidence" value="ECO:0007669"/>
    <property type="project" value="UniProtKB-UniRule"/>
</dbReference>
<evidence type="ECO:0000256" key="3">
    <source>
        <dbReference type="ARBA" id="ARBA00022475"/>
    </source>
</evidence>
<keyword evidence="2 7" id="KW-0813">Transport</keyword>
<evidence type="ECO:0000256" key="7">
    <source>
        <dbReference type="RuleBase" id="RU369079"/>
    </source>
</evidence>
<dbReference type="PATRIC" id="fig|1150469.3.peg.3261"/>
<comment type="subunit">
    <text evidence="7">The complex comprises the extracytoplasmic solute receptor protein and the two transmembrane proteins.</text>
</comment>
<feature type="transmembrane region" description="Helical" evidence="7">
    <location>
        <begin position="12"/>
        <end position="32"/>
    </location>
</feature>
<comment type="caution">
    <text evidence="7">Lacks conserved residue(s) required for the propagation of feature annotation.</text>
</comment>
<dbReference type="STRING" id="1150469.RSPPHO_02888"/>
<keyword evidence="10" id="KW-1185">Reference proteome</keyword>
<dbReference type="AlphaFoldDB" id="H6SPI9"/>
<feature type="domain" description="Tripartite ATP-independent periplasmic transporters DctQ component" evidence="8">
    <location>
        <begin position="28"/>
        <end position="163"/>
    </location>
</feature>
<organism evidence="9 10">
    <name type="scientific">Pararhodospirillum photometricum DSM 122</name>
    <dbReference type="NCBI Taxonomy" id="1150469"/>
    <lineage>
        <taxon>Bacteria</taxon>
        <taxon>Pseudomonadati</taxon>
        <taxon>Pseudomonadota</taxon>
        <taxon>Alphaproteobacteria</taxon>
        <taxon>Rhodospirillales</taxon>
        <taxon>Rhodospirillaceae</taxon>
        <taxon>Pararhodospirillum</taxon>
    </lineage>
</organism>
<evidence type="ECO:0000313" key="9">
    <source>
        <dbReference type="EMBL" id="CCG09514.1"/>
    </source>
</evidence>
<feature type="transmembrane region" description="Helical" evidence="7">
    <location>
        <begin position="97"/>
        <end position="117"/>
    </location>
</feature>
<protein>
    <recommendedName>
        <fullName evidence="7">TRAP transporter small permease protein</fullName>
    </recommendedName>
</protein>
<reference evidence="9 10" key="1">
    <citation type="submission" date="2012-02" db="EMBL/GenBank/DDBJ databases">
        <title>Shotgun genome sequence of Phaeospirillum photometricum DSM 122.</title>
        <authorList>
            <person name="Duquesne K."/>
            <person name="Sturgis J."/>
        </authorList>
    </citation>
    <scope>NUCLEOTIDE SEQUENCE [LARGE SCALE GENOMIC DNA]</scope>
    <source>
        <strain evidence="10">DSM122</strain>
    </source>
</reference>